<dbReference type="EMBL" id="OBQI01000002">
    <property type="protein sequence ID" value="SOC48539.1"/>
    <property type="molecule type" value="Genomic_DNA"/>
</dbReference>
<dbReference type="Proteomes" id="UP000219435">
    <property type="component" value="Unassembled WGS sequence"/>
</dbReference>
<protein>
    <submittedName>
        <fullName evidence="1">Uncharacterized protein</fullName>
    </submittedName>
</protein>
<accession>A0A285V3B1</accession>
<organism evidence="1 2">
    <name type="scientific">Blastococcus aggregatus</name>
    <dbReference type="NCBI Taxonomy" id="38502"/>
    <lineage>
        <taxon>Bacteria</taxon>
        <taxon>Bacillati</taxon>
        <taxon>Actinomycetota</taxon>
        <taxon>Actinomycetes</taxon>
        <taxon>Geodermatophilales</taxon>
        <taxon>Geodermatophilaceae</taxon>
        <taxon>Blastococcus</taxon>
    </lineage>
</organism>
<evidence type="ECO:0000313" key="2">
    <source>
        <dbReference type="Proteomes" id="UP000219435"/>
    </source>
</evidence>
<sequence length="39" mass="4307">MLQERYMVESGSFGLVGWSTCDLAVARSKAFDIVRGVRA</sequence>
<gene>
    <name evidence="1" type="ORF">SAMN05660748_1235</name>
</gene>
<evidence type="ECO:0000313" key="1">
    <source>
        <dbReference type="EMBL" id="SOC48539.1"/>
    </source>
</evidence>
<dbReference type="AlphaFoldDB" id="A0A285V3B1"/>
<reference evidence="2" key="1">
    <citation type="submission" date="2017-08" db="EMBL/GenBank/DDBJ databases">
        <authorList>
            <person name="Varghese N."/>
            <person name="Submissions S."/>
        </authorList>
    </citation>
    <scope>NUCLEOTIDE SEQUENCE [LARGE SCALE GENOMIC DNA]</scope>
    <source>
        <strain evidence="2">DSM 4725</strain>
    </source>
</reference>
<name>A0A285V3B1_9ACTN</name>
<keyword evidence="2" id="KW-1185">Reference proteome</keyword>
<proteinExistence type="predicted"/>